<keyword evidence="12" id="KW-1185">Reference proteome</keyword>
<dbReference type="CDD" id="cd03249">
    <property type="entry name" value="ABC_MTABC3_MDL1_MDL2"/>
    <property type="match status" value="1"/>
</dbReference>
<evidence type="ECO:0000256" key="2">
    <source>
        <dbReference type="ARBA" id="ARBA00007577"/>
    </source>
</evidence>
<dbReference type="SMART" id="SM00382">
    <property type="entry name" value="AAA"/>
    <property type="match status" value="1"/>
</dbReference>
<evidence type="ECO:0000256" key="4">
    <source>
        <dbReference type="ARBA" id="ARBA00022741"/>
    </source>
</evidence>
<dbReference type="PANTHER" id="PTHR43394:SF1">
    <property type="entry name" value="ATP-BINDING CASSETTE SUB-FAMILY B MEMBER 10, MITOCHONDRIAL"/>
    <property type="match status" value="1"/>
</dbReference>
<evidence type="ECO:0000256" key="5">
    <source>
        <dbReference type="ARBA" id="ARBA00022840"/>
    </source>
</evidence>
<dbReference type="Gene3D" id="3.40.50.300">
    <property type="entry name" value="P-loop containing nucleotide triphosphate hydrolases"/>
    <property type="match status" value="1"/>
</dbReference>
<dbReference type="GO" id="GO:0015421">
    <property type="term" value="F:ABC-type oligopeptide transporter activity"/>
    <property type="evidence" value="ECO:0007669"/>
    <property type="project" value="TreeGrafter"/>
</dbReference>
<dbReference type="FunFam" id="3.40.50.300:FF:000251">
    <property type="entry name" value="ABC transporter B family member 19"/>
    <property type="match status" value="1"/>
</dbReference>
<comment type="caution">
    <text evidence="11">The sequence shown here is derived from an EMBL/GenBank/DDBJ whole genome shotgun (WGS) entry which is preliminary data.</text>
</comment>
<feature type="transmembrane region" description="Helical" evidence="8">
    <location>
        <begin position="106"/>
        <end position="128"/>
    </location>
</feature>
<dbReference type="InterPro" id="IPR011527">
    <property type="entry name" value="ABC1_TM_dom"/>
</dbReference>
<evidence type="ECO:0000256" key="7">
    <source>
        <dbReference type="ARBA" id="ARBA00023136"/>
    </source>
</evidence>
<dbReference type="Pfam" id="PF00005">
    <property type="entry name" value="ABC_tran"/>
    <property type="match status" value="1"/>
</dbReference>
<feature type="domain" description="ABC transporter" evidence="9">
    <location>
        <begin position="398"/>
        <end position="634"/>
    </location>
</feature>
<proteinExistence type="inferred from homology"/>
<dbReference type="InterPro" id="IPR039421">
    <property type="entry name" value="Type_1_exporter"/>
</dbReference>
<dbReference type="AlphaFoldDB" id="A0A9W7EKY0"/>
<dbReference type="Proteomes" id="UP001165085">
    <property type="component" value="Unassembled WGS sequence"/>
</dbReference>
<accession>A0A9W7EKY0</accession>
<feature type="transmembrane region" description="Helical" evidence="8">
    <location>
        <begin position="57"/>
        <end position="79"/>
    </location>
</feature>
<feature type="transmembrane region" description="Helical" evidence="8">
    <location>
        <begin position="296"/>
        <end position="320"/>
    </location>
</feature>
<name>A0A9W7EKY0_9STRA</name>
<dbReference type="InterPro" id="IPR036640">
    <property type="entry name" value="ABC1_TM_sf"/>
</dbReference>
<dbReference type="InterPro" id="IPR003593">
    <property type="entry name" value="AAA+_ATPase"/>
</dbReference>
<protein>
    <submittedName>
        <fullName evidence="11">Uncharacterized protein</fullName>
    </submittedName>
</protein>
<dbReference type="GO" id="GO:0016887">
    <property type="term" value="F:ATP hydrolysis activity"/>
    <property type="evidence" value="ECO:0007669"/>
    <property type="project" value="InterPro"/>
</dbReference>
<feature type="domain" description="ABC transmembrane type-1" evidence="10">
    <location>
        <begin position="60"/>
        <end position="360"/>
    </location>
</feature>
<evidence type="ECO:0000256" key="6">
    <source>
        <dbReference type="ARBA" id="ARBA00022989"/>
    </source>
</evidence>
<dbReference type="PROSITE" id="PS50893">
    <property type="entry name" value="ABC_TRANSPORTER_2"/>
    <property type="match status" value="1"/>
</dbReference>
<keyword evidence="4" id="KW-0547">Nucleotide-binding</keyword>
<dbReference type="Pfam" id="PF00664">
    <property type="entry name" value="ABC_membrane"/>
    <property type="match status" value="1"/>
</dbReference>
<comment type="subcellular location">
    <subcellularLocation>
        <location evidence="1">Membrane</location>
        <topology evidence="1">Multi-pass membrane protein</topology>
    </subcellularLocation>
</comment>
<dbReference type="PROSITE" id="PS00211">
    <property type="entry name" value="ABC_TRANSPORTER_1"/>
    <property type="match status" value="1"/>
</dbReference>
<dbReference type="GO" id="GO:0016020">
    <property type="term" value="C:membrane"/>
    <property type="evidence" value="ECO:0007669"/>
    <property type="project" value="UniProtKB-SubCell"/>
</dbReference>
<organism evidence="11 12">
    <name type="scientific">Triparma strigata</name>
    <dbReference type="NCBI Taxonomy" id="1606541"/>
    <lineage>
        <taxon>Eukaryota</taxon>
        <taxon>Sar</taxon>
        <taxon>Stramenopiles</taxon>
        <taxon>Ochrophyta</taxon>
        <taxon>Bolidophyceae</taxon>
        <taxon>Parmales</taxon>
        <taxon>Triparmaceae</taxon>
        <taxon>Triparma</taxon>
    </lineage>
</organism>
<feature type="transmembrane region" description="Helical" evidence="8">
    <location>
        <begin position="340"/>
        <end position="361"/>
    </location>
</feature>
<keyword evidence="5" id="KW-0067">ATP-binding</keyword>
<dbReference type="SUPFAM" id="SSF90123">
    <property type="entry name" value="ABC transporter transmembrane region"/>
    <property type="match status" value="1"/>
</dbReference>
<dbReference type="InterPro" id="IPR003439">
    <property type="entry name" value="ABC_transporter-like_ATP-bd"/>
</dbReference>
<dbReference type="OrthoDB" id="6500128at2759"/>
<dbReference type="SUPFAM" id="SSF52540">
    <property type="entry name" value="P-loop containing nucleoside triphosphate hydrolases"/>
    <property type="match status" value="1"/>
</dbReference>
<evidence type="ECO:0000256" key="3">
    <source>
        <dbReference type="ARBA" id="ARBA00022692"/>
    </source>
</evidence>
<gene>
    <name evidence="11" type="ORF">TrST_g818</name>
</gene>
<comment type="similarity">
    <text evidence="2">Belongs to the ABC transporter superfamily. ABCB family. Multidrug resistance exporter (TC 3.A.1.201) subfamily.</text>
</comment>
<keyword evidence="3 8" id="KW-0812">Transmembrane</keyword>
<dbReference type="PANTHER" id="PTHR43394">
    <property type="entry name" value="ATP-DEPENDENT PERMEASE MDL1, MITOCHONDRIAL"/>
    <property type="match status" value="1"/>
</dbReference>
<feature type="transmembrane region" description="Helical" evidence="8">
    <location>
        <begin position="179"/>
        <end position="197"/>
    </location>
</feature>
<dbReference type="GO" id="GO:0005524">
    <property type="term" value="F:ATP binding"/>
    <property type="evidence" value="ECO:0007669"/>
    <property type="project" value="UniProtKB-KW"/>
</dbReference>
<evidence type="ECO:0000313" key="12">
    <source>
        <dbReference type="Proteomes" id="UP001165085"/>
    </source>
</evidence>
<sequence length="638" mass="69110">MCETTTNSSSYSSVKVEVVDDEAEQQLDETTTEADTNTPPAPSFHAFISLSRNEWPMLGVALLFMTAAEVAGLTAPLLLSDCYDYIVDPAMTKEGMRSEVSTKMGLVFLIHWGGMFCGFIRGTIIGMAGERVVARLREDLYSHILLQEIGFFDAIKSGDLVSRLGSDTGIIQVATTSSLPEVTIGIIKSIACVVIMFLISPKLAVICLGVFFGLIVFCIPVGVYIGEISKLYQDALAKASSASTEALGSIRTVKSFVAEKTENDRYTDMIGRPDIWKYWWPKEKSTTYRHGSEKSIVTAAFGTVAFGIAISAMYATLWVGFNDVIDEELSLGKMVAFQSYVFNIGLAVATIGGHVVSLFSAKGAAARVFELLDRTPSDALVAAEGDGVVPKDGFQGSIEFKSVQFAYPSRLDVPVLDSFSMKLNANESVALVGSSGAGKSTIISLLLRFYEVTAGEIIIDDNNIKELSPKFLRGLVGLVAQEPVLFGLSILDNVRYGNPSASLEEVHAVCKSANCFDFINTFPDGFDTLIGERGIKLSGGQKQRIAIARALLLDPKVLLLDEATSALDSESEHQVQTAIDQVSKDRSTIIIAHRLSTVKKANKIIVISDGKVLDEGTHEQLMKKSAKYQELVKLQLSK</sequence>
<dbReference type="Gene3D" id="1.20.1560.10">
    <property type="entry name" value="ABC transporter type 1, transmembrane domain"/>
    <property type="match status" value="2"/>
</dbReference>
<evidence type="ECO:0000256" key="8">
    <source>
        <dbReference type="SAM" id="Phobius"/>
    </source>
</evidence>
<keyword evidence="7 8" id="KW-0472">Membrane</keyword>
<evidence type="ECO:0000313" key="11">
    <source>
        <dbReference type="EMBL" id="GMH84649.1"/>
    </source>
</evidence>
<keyword evidence="6 8" id="KW-1133">Transmembrane helix</keyword>
<dbReference type="InterPro" id="IPR017871">
    <property type="entry name" value="ABC_transporter-like_CS"/>
</dbReference>
<dbReference type="EMBL" id="BRXY01000295">
    <property type="protein sequence ID" value="GMH84649.1"/>
    <property type="molecule type" value="Genomic_DNA"/>
</dbReference>
<evidence type="ECO:0000259" key="10">
    <source>
        <dbReference type="PROSITE" id="PS50929"/>
    </source>
</evidence>
<dbReference type="InterPro" id="IPR027417">
    <property type="entry name" value="P-loop_NTPase"/>
</dbReference>
<reference evidence="12" key="1">
    <citation type="journal article" date="2023" name="Commun. Biol.">
        <title>Genome analysis of Parmales, the sister group of diatoms, reveals the evolutionary specialization of diatoms from phago-mixotrophs to photoautotrophs.</title>
        <authorList>
            <person name="Ban H."/>
            <person name="Sato S."/>
            <person name="Yoshikawa S."/>
            <person name="Yamada K."/>
            <person name="Nakamura Y."/>
            <person name="Ichinomiya M."/>
            <person name="Sato N."/>
            <person name="Blanc-Mathieu R."/>
            <person name="Endo H."/>
            <person name="Kuwata A."/>
            <person name="Ogata H."/>
        </authorList>
    </citation>
    <scope>NUCLEOTIDE SEQUENCE [LARGE SCALE GENOMIC DNA]</scope>
    <source>
        <strain evidence="12">NIES 3701</strain>
    </source>
</reference>
<evidence type="ECO:0000256" key="1">
    <source>
        <dbReference type="ARBA" id="ARBA00004141"/>
    </source>
</evidence>
<dbReference type="PROSITE" id="PS50929">
    <property type="entry name" value="ABC_TM1F"/>
    <property type="match status" value="1"/>
</dbReference>
<feature type="transmembrane region" description="Helical" evidence="8">
    <location>
        <begin position="203"/>
        <end position="225"/>
    </location>
</feature>
<evidence type="ECO:0000259" key="9">
    <source>
        <dbReference type="PROSITE" id="PS50893"/>
    </source>
</evidence>